<dbReference type="Gene3D" id="3.90.180.10">
    <property type="entry name" value="Medium-chain alcohol dehydrogenases, catalytic domain"/>
    <property type="match status" value="1"/>
</dbReference>
<keyword evidence="3" id="KW-0560">Oxidoreductase</keyword>
<reference evidence="7" key="1">
    <citation type="journal article" date="2021" name="PeerJ">
        <title>Extensive microbial diversity within the chicken gut microbiome revealed by metagenomics and culture.</title>
        <authorList>
            <person name="Gilroy R."/>
            <person name="Ravi A."/>
            <person name="Getino M."/>
            <person name="Pursley I."/>
            <person name="Horton D.L."/>
            <person name="Alikhan N.F."/>
            <person name="Baker D."/>
            <person name="Gharbi K."/>
            <person name="Hall N."/>
            <person name="Watson M."/>
            <person name="Adriaenssens E.M."/>
            <person name="Foster-Nyarko E."/>
            <person name="Jarju S."/>
            <person name="Secka A."/>
            <person name="Antonio M."/>
            <person name="Oren A."/>
            <person name="Chaudhuri R.R."/>
            <person name="La Ragione R."/>
            <person name="Hildebrand F."/>
            <person name="Pallen M.J."/>
        </authorList>
    </citation>
    <scope>NUCLEOTIDE SEQUENCE</scope>
    <source>
        <strain evidence="7">ChiSjej1B19-8411</strain>
    </source>
</reference>
<dbReference type="PROSITE" id="PS00059">
    <property type="entry name" value="ADH_ZINC"/>
    <property type="match status" value="1"/>
</dbReference>
<evidence type="ECO:0000259" key="5">
    <source>
        <dbReference type="Pfam" id="PF00107"/>
    </source>
</evidence>
<comment type="similarity">
    <text evidence="4">Belongs to the zinc-containing alcohol dehydrogenase family.</text>
</comment>
<dbReference type="GO" id="GO:0008270">
    <property type="term" value="F:zinc ion binding"/>
    <property type="evidence" value="ECO:0007669"/>
    <property type="project" value="InterPro"/>
</dbReference>
<evidence type="ECO:0000256" key="4">
    <source>
        <dbReference type="RuleBase" id="RU361277"/>
    </source>
</evidence>
<dbReference type="InterPro" id="IPR002328">
    <property type="entry name" value="ADH_Zn_CS"/>
</dbReference>
<protein>
    <submittedName>
        <fullName evidence="7">Zinc-dependent alcohol dehydrogenase family protein</fullName>
    </submittedName>
</protein>
<dbReference type="SUPFAM" id="SSF51735">
    <property type="entry name" value="NAD(P)-binding Rossmann-fold domains"/>
    <property type="match status" value="1"/>
</dbReference>
<dbReference type="Pfam" id="PF00107">
    <property type="entry name" value="ADH_zinc_N"/>
    <property type="match status" value="1"/>
</dbReference>
<evidence type="ECO:0000256" key="3">
    <source>
        <dbReference type="ARBA" id="ARBA00023002"/>
    </source>
</evidence>
<feature type="domain" description="Alcohol dehydrogenase-like N-terminal" evidence="6">
    <location>
        <begin position="24"/>
        <end position="132"/>
    </location>
</feature>
<gene>
    <name evidence="7" type="ORF">IAA45_07720</name>
</gene>
<dbReference type="InterPro" id="IPR050129">
    <property type="entry name" value="Zn_alcohol_dh"/>
</dbReference>
<dbReference type="SUPFAM" id="SSF50129">
    <property type="entry name" value="GroES-like"/>
    <property type="match status" value="1"/>
</dbReference>
<evidence type="ECO:0000256" key="1">
    <source>
        <dbReference type="ARBA" id="ARBA00022723"/>
    </source>
</evidence>
<keyword evidence="1 4" id="KW-0479">Metal-binding</keyword>
<dbReference type="InterPro" id="IPR011032">
    <property type="entry name" value="GroES-like_sf"/>
</dbReference>
<feature type="domain" description="Alcohol dehydrogenase-like C-terminal" evidence="5">
    <location>
        <begin position="171"/>
        <end position="298"/>
    </location>
</feature>
<name>A0A9D1WI02_9FIRM</name>
<accession>A0A9D1WI02</accession>
<dbReference type="Gene3D" id="3.40.50.720">
    <property type="entry name" value="NAD(P)-binding Rossmann-like Domain"/>
    <property type="match status" value="1"/>
</dbReference>
<dbReference type="EMBL" id="DXEX01000168">
    <property type="protein sequence ID" value="HIX59585.1"/>
    <property type="molecule type" value="Genomic_DNA"/>
</dbReference>
<dbReference type="PANTHER" id="PTHR43401:SF2">
    <property type="entry name" value="L-THREONINE 3-DEHYDROGENASE"/>
    <property type="match status" value="1"/>
</dbReference>
<dbReference type="InterPro" id="IPR013154">
    <property type="entry name" value="ADH-like_N"/>
</dbReference>
<comment type="cofactor">
    <cofactor evidence="4">
        <name>Zn(2+)</name>
        <dbReference type="ChEBI" id="CHEBI:29105"/>
    </cofactor>
</comment>
<evidence type="ECO:0000313" key="7">
    <source>
        <dbReference type="EMBL" id="HIX59585.1"/>
    </source>
</evidence>
<dbReference type="InterPro" id="IPR036291">
    <property type="entry name" value="NAD(P)-bd_dom_sf"/>
</dbReference>
<dbReference type="Proteomes" id="UP000886817">
    <property type="component" value="Unassembled WGS sequence"/>
</dbReference>
<comment type="caution">
    <text evidence="7">The sequence shown here is derived from an EMBL/GenBank/DDBJ whole genome shotgun (WGS) entry which is preliminary data.</text>
</comment>
<dbReference type="Pfam" id="PF08240">
    <property type="entry name" value="ADH_N"/>
    <property type="match status" value="1"/>
</dbReference>
<evidence type="ECO:0000259" key="6">
    <source>
        <dbReference type="Pfam" id="PF08240"/>
    </source>
</evidence>
<organism evidence="7 8">
    <name type="scientific">Candidatus Blautia gallistercoris</name>
    <dbReference type="NCBI Taxonomy" id="2838490"/>
    <lineage>
        <taxon>Bacteria</taxon>
        <taxon>Bacillati</taxon>
        <taxon>Bacillota</taxon>
        <taxon>Clostridia</taxon>
        <taxon>Lachnospirales</taxon>
        <taxon>Lachnospiraceae</taxon>
        <taxon>Blautia</taxon>
    </lineage>
</organism>
<dbReference type="PANTHER" id="PTHR43401">
    <property type="entry name" value="L-THREONINE 3-DEHYDROGENASE"/>
    <property type="match status" value="1"/>
</dbReference>
<dbReference type="GO" id="GO:0016491">
    <property type="term" value="F:oxidoreductase activity"/>
    <property type="evidence" value="ECO:0007669"/>
    <property type="project" value="UniProtKB-KW"/>
</dbReference>
<dbReference type="CDD" id="cd08234">
    <property type="entry name" value="threonine_DH_like"/>
    <property type="match status" value="1"/>
</dbReference>
<sequence>MKAIVYSAPREWELKEIPTPEPKANQVLIRVKGCGVCRTDAHIHEGDFISRFPLTPGHEFTGEIAAVGADVKEFAVGDRVVADNTILCGECYYCRQDMDLFCEDFLSLGCNQPGGYAEYVVVNHDHVWKISDNVTYDMGCFAEPLACAIHGMDVIQPKCGDDILVFGAGATGILLTQLLKHGGATNLVVCASSQDKLDMIEKNKYATDTVLMDRNDYSKHTNYLKEKYPHGFDIVIDATGAPAVIEQLFNFPKPTGKVVFYGVAPSDAKVSISPYQIFNQELKVLGSFAQVYCFERAVKYLELGIVKVDDLIEKHYTLDNFDEMMDDFLHKKGLKKLIVNP</sequence>
<evidence type="ECO:0000313" key="8">
    <source>
        <dbReference type="Proteomes" id="UP000886817"/>
    </source>
</evidence>
<dbReference type="AlphaFoldDB" id="A0A9D1WI02"/>
<reference evidence="7" key="2">
    <citation type="submission" date="2021-04" db="EMBL/GenBank/DDBJ databases">
        <authorList>
            <person name="Gilroy R."/>
        </authorList>
    </citation>
    <scope>NUCLEOTIDE SEQUENCE</scope>
    <source>
        <strain evidence="7">ChiSjej1B19-8411</strain>
    </source>
</reference>
<evidence type="ECO:0000256" key="2">
    <source>
        <dbReference type="ARBA" id="ARBA00022833"/>
    </source>
</evidence>
<proteinExistence type="inferred from homology"/>
<dbReference type="InterPro" id="IPR013149">
    <property type="entry name" value="ADH-like_C"/>
</dbReference>
<keyword evidence="2 4" id="KW-0862">Zinc</keyword>